<evidence type="ECO:0000313" key="3">
    <source>
        <dbReference type="EMBL" id="RWA12202.1"/>
    </source>
</evidence>
<evidence type="ECO:0000256" key="1">
    <source>
        <dbReference type="SAM" id="MobiDB-lite"/>
    </source>
</evidence>
<accession>A0A439DCS7</accession>
<evidence type="ECO:0000256" key="2">
    <source>
        <dbReference type="SAM" id="SignalP"/>
    </source>
</evidence>
<proteinExistence type="predicted"/>
<dbReference type="EMBL" id="RYZI01000057">
    <property type="protein sequence ID" value="RWA12202.1"/>
    <property type="molecule type" value="Genomic_DNA"/>
</dbReference>
<feature type="chain" id="PRO_5019084849" evidence="2">
    <location>
        <begin position="24"/>
        <end position="75"/>
    </location>
</feature>
<dbReference type="AlphaFoldDB" id="A0A439DCS7"/>
<keyword evidence="4" id="KW-1185">Reference proteome</keyword>
<name>A0A439DCS7_9PEZI</name>
<comment type="caution">
    <text evidence="3">The sequence shown here is derived from an EMBL/GenBank/DDBJ whole genome shotgun (WGS) entry which is preliminary data.</text>
</comment>
<feature type="signal peptide" evidence="2">
    <location>
        <begin position="1"/>
        <end position="23"/>
    </location>
</feature>
<organism evidence="3 4">
    <name type="scientific">Xylaria grammica</name>
    <dbReference type="NCBI Taxonomy" id="363999"/>
    <lineage>
        <taxon>Eukaryota</taxon>
        <taxon>Fungi</taxon>
        <taxon>Dikarya</taxon>
        <taxon>Ascomycota</taxon>
        <taxon>Pezizomycotina</taxon>
        <taxon>Sordariomycetes</taxon>
        <taxon>Xylariomycetidae</taxon>
        <taxon>Xylariales</taxon>
        <taxon>Xylariaceae</taxon>
        <taxon>Xylaria</taxon>
    </lineage>
</organism>
<reference evidence="3 4" key="1">
    <citation type="submission" date="2018-12" db="EMBL/GenBank/DDBJ databases">
        <title>Draft genome sequence of Xylaria grammica IHI A82.</title>
        <authorList>
            <person name="Buettner E."/>
            <person name="Kellner H."/>
        </authorList>
    </citation>
    <scope>NUCLEOTIDE SEQUENCE [LARGE SCALE GENOMIC DNA]</scope>
    <source>
        <strain evidence="3 4">IHI A82</strain>
    </source>
</reference>
<protein>
    <submittedName>
        <fullName evidence="3">Uncharacterized protein</fullName>
    </submittedName>
</protein>
<sequence>MHINRALLLIFAVGATCAPLALGDTAAITTKEVDRKSPQPPIWDGGVDFGTDKSKRESPTPPLWDGGIDFGADTE</sequence>
<gene>
    <name evidence="3" type="ORF">EKO27_g2900</name>
</gene>
<evidence type="ECO:0000313" key="4">
    <source>
        <dbReference type="Proteomes" id="UP000286045"/>
    </source>
</evidence>
<feature type="region of interest" description="Disordered" evidence="1">
    <location>
        <begin position="31"/>
        <end position="75"/>
    </location>
</feature>
<dbReference type="Proteomes" id="UP000286045">
    <property type="component" value="Unassembled WGS sequence"/>
</dbReference>
<keyword evidence="2" id="KW-0732">Signal</keyword>